<reference evidence="1" key="1">
    <citation type="journal article" date="2023" name="IScience">
        <title>Live-bearing cockroach genome reveals convergent evolutionary mechanisms linked to viviparity in insects and beyond.</title>
        <authorList>
            <person name="Fouks B."/>
            <person name="Harrison M.C."/>
            <person name="Mikhailova A.A."/>
            <person name="Marchal E."/>
            <person name="English S."/>
            <person name="Carruthers M."/>
            <person name="Jennings E.C."/>
            <person name="Chiamaka E.L."/>
            <person name="Frigard R.A."/>
            <person name="Pippel M."/>
            <person name="Attardo G.M."/>
            <person name="Benoit J.B."/>
            <person name="Bornberg-Bauer E."/>
            <person name="Tobe S.S."/>
        </authorList>
    </citation>
    <scope>NUCLEOTIDE SEQUENCE</scope>
    <source>
        <strain evidence="1">Stay&amp;Tobe</strain>
    </source>
</reference>
<sequence>IYAWLEHLTSVMHCFLILEQARLPVPSVGTGASGDFCPSAMVAKNIGIGFLVLPEVIAGNESSRTLVPDGLPTATRILGVLATSERAAPRSTGDWGVRRAAQGSRALADGRGGSSLAKHSKAGIYFKKIKCLKAVLLHIGNELPSIP</sequence>
<dbReference type="AlphaFoldDB" id="A0AAD7ZLR3"/>
<protein>
    <submittedName>
        <fullName evidence="1">Uncharacterized protein</fullName>
    </submittedName>
</protein>
<dbReference type="Proteomes" id="UP001233999">
    <property type="component" value="Unassembled WGS sequence"/>
</dbReference>
<evidence type="ECO:0000313" key="1">
    <source>
        <dbReference type="EMBL" id="KAJ9582676.1"/>
    </source>
</evidence>
<dbReference type="EMBL" id="JASPKZ010007770">
    <property type="protein sequence ID" value="KAJ9582676.1"/>
    <property type="molecule type" value="Genomic_DNA"/>
</dbReference>
<evidence type="ECO:0000313" key="2">
    <source>
        <dbReference type="Proteomes" id="UP001233999"/>
    </source>
</evidence>
<gene>
    <name evidence="1" type="ORF">L9F63_022978</name>
</gene>
<reference evidence="1" key="2">
    <citation type="submission" date="2023-05" db="EMBL/GenBank/DDBJ databases">
        <authorList>
            <person name="Fouks B."/>
        </authorList>
    </citation>
    <scope>NUCLEOTIDE SEQUENCE</scope>
    <source>
        <strain evidence="1">Stay&amp;Tobe</strain>
        <tissue evidence="1">Testes</tissue>
    </source>
</reference>
<organism evidence="1 2">
    <name type="scientific">Diploptera punctata</name>
    <name type="common">Pacific beetle cockroach</name>
    <dbReference type="NCBI Taxonomy" id="6984"/>
    <lineage>
        <taxon>Eukaryota</taxon>
        <taxon>Metazoa</taxon>
        <taxon>Ecdysozoa</taxon>
        <taxon>Arthropoda</taxon>
        <taxon>Hexapoda</taxon>
        <taxon>Insecta</taxon>
        <taxon>Pterygota</taxon>
        <taxon>Neoptera</taxon>
        <taxon>Polyneoptera</taxon>
        <taxon>Dictyoptera</taxon>
        <taxon>Blattodea</taxon>
        <taxon>Blaberoidea</taxon>
        <taxon>Blaberidae</taxon>
        <taxon>Diplopterinae</taxon>
        <taxon>Diploptera</taxon>
    </lineage>
</organism>
<name>A0AAD7ZLR3_DIPPU</name>
<keyword evidence="2" id="KW-1185">Reference proteome</keyword>
<feature type="non-terminal residue" evidence="1">
    <location>
        <position position="147"/>
    </location>
</feature>
<accession>A0AAD7ZLR3</accession>
<proteinExistence type="predicted"/>
<comment type="caution">
    <text evidence="1">The sequence shown here is derived from an EMBL/GenBank/DDBJ whole genome shotgun (WGS) entry which is preliminary data.</text>
</comment>
<feature type="non-terminal residue" evidence="1">
    <location>
        <position position="1"/>
    </location>
</feature>